<dbReference type="Pfam" id="PF12684">
    <property type="entry name" value="DUF3799"/>
    <property type="match status" value="1"/>
</dbReference>
<keyword evidence="3" id="KW-1185">Reference proteome</keyword>
<proteinExistence type="predicted"/>
<feature type="domain" description="Putative exodeoxyribonuclease 8 PDDEXK-like" evidence="1">
    <location>
        <begin position="23"/>
        <end position="248"/>
    </location>
</feature>
<evidence type="ECO:0000259" key="1">
    <source>
        <dbReference type="Pfam" id="PF12684"/>
    </source>
</evidence>
<protein>
    <recommendedName>
        <fullName evidence="1">Putative exodeoxyribonuclease 8 PDDEXK-like domain-containing protein</fullName>
    </recommendedName>
</protein>
<gene>
    <name evidence="2" type="ORF">BN874_920011</name>
</gene>
<dbReference type="AlphaFoldDB" id="A0A7U7J664"/>
<accession>A0A7U7J664</accession>
<name>A0A7U7J664_9GAMM</name>
<dbReference type="EMBL" id="CBTK010000312">
    <property type="protein sequence ID" value="CDH47745.1"/>
    <property type="molecule type" value="Genomic_DNA"/>
</dbReference>
<reference evidence="2 3" key="1">
    <citation type="journal article" date="2014" name="ISME J.">
        <title>Candidatus Competibacter-lineage genomes retrieved from metagenomes reveal functional metabolic diversity.</title>
        <authorList>
            <person name="McIlroy S.J."/>
            <person name="Albertsen M."/>
            <person name="Andresen E.K."/>
            <person name="Saunders A.M."/>
            <person name="Kristiansen R."/>
            <person name="Stokholm-Bjerregaard M."/>
            <person name="Nielsen K.L."/>
            <person name="Nielsen P.H."/>
        </authorList>
    </citation>
    <scope>NUCLEOTIDE SEQUENCE [LARGE SCALE GENOMIC DNA]</scope>
    <source>
        <strain evidence="2 3">Run_B_J11</strain>
    </source>
</reference>
<comment type="caution">
    <text evidence="2">The sequence shown here is derived from an EMBL/GenBank/DDBJ whole genome shotgun (WGS) entry which is preliminary data.</text>
</comment>
<dbReference type="InterPro" id="IPR011604">
    <property type="entry name" value="PDDEXK-like_dom_sf"/>
</dbReference>
<dbReference type="RefSeq" id="WP_034437019.1">
    <property type="nucleotide sequence ID" value="NZ_CBTK010000312.1"/>
</dbReference>
<dbReference type="InterPro" id="IPR024432">
    <property type="entry name" value="Put_RecE_PDDEXK-like_dom"/>
</dbReference>
<dbReference type="Proteomes" id="UP000019184">
    <property type="component" value="Unassembled WGS sequence"/>
</dbReference>
<dbReference type="Gene3D" id="3.90.320.10">
    <property type="match status" value="1"/>
</dbReference>
<dbReference type="OrthoDB" id="256590at2"/>
<organism evidence="2 3">
    <name type="scientific">Candidatus Contendobacter odensis Run_B_J11</name>
    <dbReference type="NCBI Taxonomy" id="1400861"/>
    <lineage>
        <taxon>Bacteria</taxon>
        <taxon>Pseudomonadati</taxon>
        <taxon>Pseudomonadota</taxon>
        <taxon>Gammaproteobacteria</taxon>
        <taxon>Candidatus Competibacteraceae</taxon>
        <taxon>Candidatus Contendibacter</taxon>
    </lineage>
</organism>
<evidence type="ECO:0000313" key="3">
    <source>
        <dbReference type="Proteomes" id="UP000019184"/>
    </source>
</evidence>
<sequence length="274" mass="30635">MLSNRAYFQRPGVSSHALIEIARTPLHCWAKYVNPNRHDEEPTAAMRFGTLVHTLVLTPETFADEFVLADAINRRTAEGKAQYAALLESGRQVVTTQDYQAALQIVKAIKKHPVASALFNSGEPEKILTVPRESPLWPLKGRLDWLSSQPAIVELKTAVDASKAAFLHAVYRHGYHLSAAYYRMLVSQTTGTPETDIPHTFVVVEPKPPYAVAVYPTSEGVLAEGRDWWEANLARFDECWINQDWPSYPVESLKPSTRISGGLRLDIEVGELEL</sequence>
<evidence type="ECO:0000313" key="2">
    <source>
        <dbReference type="EMBL" id="CDH47745.1"/>
    </source>
</evidence>